<proteinExistence type="inferred from homology"/>
<reference evidence="8" key="2">
    <citation type="submission" date="2023-07" db="EMBL/GenBank/DDBJ databases">
        <authorList>
            <consortium name="AG Swart"/>
            <person name="Singh M."/>
            <person name="Singh A."/>
            <person name="Seah K."/>
            <person name="Emmerich C."/>
        </authorList>
    </citation>
    <scope>NUCLEOTIDE SEQUENCE</scope>
    <source>
        <strain evidence="8">DP1</strain>
    </source>
</reference>
<dbReference type="GO" id="GO:0005665">
    <property type="term" value="C:RNA polymerase II, core complex"/>
    <property type="evidence" value="ECO:0007669"/>
    <property type="project" value="TreeGrafter"/>
</dbReference>
<dbReference type="PIRSF" id="PIRSF000747">
    <property type="entry name" value="RPB5"/>
    <property type="match status" value="1"/>
</dbReference>
<dbReference type="FunFam" id="3.90.940.20:FF:000001">
    <property type="entry name" value="DNA-directed RNA polymerases I, II, and III subunit RPABC1"/>
    <property type="match status" value="1"/>
</dbReference>
<evidence type="ECO:0000259" key="6">
    <source>
        <dbReference type="Pfam" id="PF03871"/>
    </source>
</evidence>
<gene>
    <name evidence="7" type="ORF">ECRA1380_LOCUS14493</name>
    <name evidence="8" type="ORF">ECRASSUSDP1_LOCUS22281</name>
</gene>
<evidence type="ECO:0000256" key="4">
    <source>
        <dbReference type="ARBA" id="ARBA00025765"/>
    </source>
</evidence>
<keyword evidence="3" id="KW-0539">Nucleus</keyword>
<feature type="domain" description="RNA polymerase Rpb5 N-terminal" evidence="6">
    <location>
        <begin position="7"/>
        <end position="85"/>
    </location>
</feature>
<dbReference type="GO" id="GO:0006366">
    <property type="term" value="P:transcription by RNA polymerase II"/>
    <property type="evidence" value="ECO:0007669"/>
    <property type="project" value="TreeGrafter"/>
</dbReference>
<accession>A0A7S3KST1</accession>
<dbReference type="GO" id="GO:0042797">
    <property type="term" value="P:tRNA transcription by RNA polymerase III"/>
    <property type="evidence" value="ECO:0007669"/>
    <property type="project" value="TreeGrafter"/>
</dbReference>
<dbReference type="PROSITE" id="PS01110">
    <property type="entry name" value="RNA_POL_H_23KD"/>
    <property type="match status" value="1"/>
</dbReference>
<dbReference type="Proteomes" id="UP001295684">
    <property type="component" value="Unassembled WGS sequence"/>
</dbReference>
<dbReference type="GO" id="GO:0005666">
    <property type="term" value="C:RNA polymerase III complex"/>
    <property type="evidence" value="ECO:0007669"/>
    <property type="project" value="TreeGrafter"/>
</dbReference>
<dbReference type="PANTHER" id="PTHR10535">
    <property type="entry name" value="DNA-DIRECTED RNA POLYMERASES I, II, AND III SUBUNIT RPABC1"/>
    <property type="match status" value="1"/>
</dbReference>
<comment type="similarity">
    <text evidence="4">Belongs to the archaeal Rpo5/eukaryotic RPB5 RNA polymerase subunit family.</text>
</comment>
<dbReference type="SUPFAM" id="SSF55287">
    <property type="entry name" value="RPB5-like RNA polymerase subunit"/>
    <property type="match status" value="1"/>
</dbReference>
<evidence type="ECO:0000256" key="3">
    <source>
        <dbReference type="ARBA" id="ARBA00023242"/>
    </source>
</evidence>
<dbReference type="FunFam" id="3.40.1340.10:FF:000001">
    <property type="entry name" value="DNA-directed RNA polymerases I, II, and III subunit RPABC1"/>
    <property type="match status" value="1"/>
</dbReference>
<sequence>MADKSALTLYKVRKTTMEMLADRGYIIPHKKLAQTFEEFKEGLGDDRFLTMSATKDDDSHDKRILVFFPEEEKLSQDHIKNYITKLHDNDILHCILVVKGKITPSAEKMIREFESSLTIEVFNEKEMYVNITRHEYVPKHVLLSNDEKKELLKRYKIKDFQLPKILKGDAIARYLGLKRSNVVKIIRSSETAGKYITYRLCI</sequence>
<evidence type="ECO:0000259" key="5">
    <source>
        <dbReference type="Pfam" id="PF01191"/>
    </source>
</evidence>
<dbReference type="GO" id="GO:0006362">
    <property type="term" value="P:transcription elongation by RNA polymerase I"/>
    <property type="evidence" value="ECO:0007669"/>
    <property type="project" value="TreeGrafter"/>
</dbReference>
<comment type="subcellular location">
    <subcellularLocation>
        <location evidence="1">Nucleus</location>
    </subcellularLocation>
</comment>
<evidence type="ECO:0000313" key="9">
    <source>
        <dbReference type="Proteomes" id="UP001295684"/>
    </source>
</evidence>
<evidence type="ECO:0008006" key="10">
    <source>
        <dbReference type="Google" id="ProtNLM"/>
    </source>
</evidence>
<reference evidence="7" key="1">
    <citation type="submission" date="2021-01" db="EMBL/GenBank/DDBJ databases">
        <authorList>
            <person name="Corre E."/>
            <person name="Pelletier E."/>
            <person name="Niang G."/>
            <person name="Scheremetjew M."/>
            <person name="Finn R."/>
            <person name="Kale V."/>
            <person name="Holt S."/>
            <person name="Cochrane G."/>
            <person name="Meng A."/>
            <person name="Brown T."/>
            <person name="Cohen L."/>
        </authorList>
    </citation>
    <scope>NUCLEOTIDE SEQUENCE</scope>
    <source>
        <strain evidence="7">CT5</strain>
    </source>
</reference>
<dbReference type="Pfam" id="PF03871">
    <property type="entry name" value="RNA_pol_Rpb5_N"/>
    <property type="match status" value="1"/>
</dbReference>
<dbReference type="AlphaFoldDB" id="A0A7S3KST1"/>
<dbReference type="GO" id="GO:0003899">
    <property type="term" value="F:DNA-directed RNA polymerase activity"/>
    <property type="evidence" value="ECO:0007669"/>
    <property type="project" value="InterPro"/>
</dbReference>
<organism evidence="7">
    <name type="scientific">Euplotes crassus</name>
    <dbReference type="NCBI Taxonomy" id="5936"/>
    <lineage>
        <taxon>Eukaryota</taxon>
        <taxon>Sar</taxon>
        <taxon>Alveolata</taxon>
        <taxon>Ciliophora</taxon>
        <taxon>Intramacronucleata</taxon>
        <taxon>Spirotrichea</taxon>
        <taxon>Hypotrichia</taxon>
        <taxon>Euplotida</taxon>
        <taxon>Euplotidae</taxon>
        <taxon>Moneuplotes</taxon>
    </lineage>
</organism>
<name>A0A7S3KST1_EUPCR</name>
<dbReference type="Gene3D" id="3.90.940.20">
    <property type="entry name" value="RPB5-like RNA polymerase subunit"/>
    <property type="match status" value="1"/>
</dbReference>
<evidence type="ECO:0000313" key="7">
    <source>
        <dbReference type="EMBL" id="CAE0389517.1"/>
    </source>
</evidence>
<dbReference type="HAMAP" id="MF_00025">
    <property type="entry name" value="RNApol_Rpo5_RPB5"/>
    <property type="match status" value="1"/>
</dbReference>
<dbReference type="SUPFAM" id="SSF53036">
    <property type="entry name" value="Eukaryotic RPB5 N-terminal domain"/>
    <property type="match status" value="1"/>
</dbReference>
<dbReference type="Gene3D" id="3.40.1340.10">
    <property type="entry name" value="RNA polymerase, Rpb5, N-terminal domain"/>
    <property type="match status" value="1"/>
</dbReference>
<dbReference type="InterPro" id="IPR020608">
    <property type="entry name" value="RNA_pol_subH/Rpb5_CS"/>
</dbReference>
<dbReference type="InterPro" id="IPR005571">
    <property type="entry name" value="RNA_pol_Rpb5_N"/>
</dbReference>
<protein>
    <recommendedName>
        <fullName evidence="10">DNA-directed RNA polymerases I, II, and III subunit RPABC1</fullName>
    </recommendedName>
</protein>
<dbReference type="NCBIfam" id="NF007129">
    <property type="entry name" value="PRK09570.1"/>
    <property type="match status" value="1"/>
</dbReference>
<dbReference type="GO" id="GO:0003677">
    <property type="term" value="F:DNA binding"/>
    <property type="evidence" value="ECO:0007669"/>
    <property type="project" value="InterPro"/>
</dbReference>
<dbReference type="OrthoDB" id="248779at2759"/>
<dbReference type="PANTHER" id="PTHR10535:SF0">
    <property type="entry name" value="DNA-DIRECTED RNA POLYMERASES I, II, AND III SUBUNIT RPABC1"/>
    <property type="match status" value="1"/>
</dbReference>
<dbReference type="EMBL" id="HBIK01030947">
    <property type="protein sequence ID" value="CAE0389517.1"/>
    <property type="molecule type" value="Transcribed_RNA"/>
</dbReference>
<feature type="domain" description="RNA polymerase subunit H/Rpb5 C-terminal" evidence="5">
    <location>
        <begin position="129"/>
        <end position="201"/>
    </location>
</feature>
<dbReference type="GO" id="GO:0005736">
    <property type="term" value="C:RNA polymerase I complex"/>
    <property type="evidence" value="ECO:0007669"/>
    <property type="project" value="TreeGrafter"/>
</dbReference>
<dbReference type="InterPro" id="IPR036710">
    <property type="entry name" value="RNA_pol_Rpb5_N_sf"/>
</dbReference>
<keyword evidence="9" id="KW-1185">Reference proteome</keyword>
<dbReference type="Pfam" id="PF01191">
    <property type="entry name" value="RNA_pol_Rpb5_C"/>
    <property type="match status" value="1"/>
</dbReference>
<dbReference type="InterPro" id="IPR000783">
    <property type="entry name" value="RNA_pol_subH/Rpb5_C"/>
</dbReference>
<dbReference type="InterPro" id="IPR035913">
    <property type="entry name" value="RPB5-like_sf"/>
</dbReference>
<dbReference type="InterPro" id="IPR014381">
    <property type="entry name" value="Arch_Rpo5/euc_Rpb5"/>
</dbReference>
<evidence type="ECO:0000256" key="1">
    <source>
        <dbReference type="ARBA" id="ARBA00004123"/>
    </source>
</evidence>
<evidence type="ECO:0000313" key="8">
    <source>
        <dbReference type="EMBL" id="CAI2380841.1"/>
    </source>
</evidence>
<evidence type="ECO:0000256" key="2">
    <source>
        <dbReference type="ARBA" id="ARBA00023163"/>
    </source>
</evidence>
<keyword evidence="2" id="KW-0804">Transcription</keyword>
<dbReference type="EMBL" id="CAMPGE010022835">
    <property type="protein sequence ID" value="CAI2380841.1"/>
    <property type="molecule type" value="Genomic_DNA"/>
</dbReference>